<evidence type="ECO:0000313" key="2">
    <source>
        <dbReference type="EMBL" id="GAA3028759.1"/>
    </source>
</evidence>
<name>A0ABP6L3G2_9ACTN</name>
<dbReference type="PANTHER" id="PTHR12110">
    <property type="entry name" value="HYDROXYPYRUVATE ISOMERASE"/>
    <property type="match status" value="1"/>
</dbReference>
<keyword evidence="3" id="KW-1185">Reference proteome</keyword>
<gene>
    <name evidence="2" type="ORF">GCM10017559_64010</name>
</gene>
<dbReference type="GO" id="GO:0016853">
    <property type="term" value="F:isomerase activity"/>
    <property type="evidence" value="ECO:0007669"/>
    <property type="project" value="UniProtKB-KW"/>
</dbReference>
<feature type="domain" description="Xylose isomerase-like TIM barrel" evidence="1">
    <location>
        <begin position="29"/>
        <end position="282"/>
    </location>
</feature>
<dbReference type="EMBL" id="BAAAWD010000017">
    <property type="protein sequence ID" value="GAA3028759.1"/>
    <property type="molecule type" value="Genomic_DNA"/>
</dbReference>
<dbReference type="RefSeq" id="WP_344902586.1">
    <property type="nucleotide sequence ID" value="NZ_BAAAWD010000017.1"/>
</dbReference>
<evidence type="ECO:0000259" key="1">
    <source>
        <dbReference type="Pfam" id="PF01261"/>
    </source>
</evidence>
<proteinExistence type="predicted"/>
<dbReference type="InterPro" id="IPR036237">
    <property type="entry name" value="Xyl_isomerase-like_sf"/>
</dbReference>
<dbReference type="Gene3D" id="3.20.20.150">
    <property type="entry name" value="Divalent-metal-dependent TIM barrel enzymes"/>
    <property type="match status" value="1"/>
</dbReference>
<reference evidence="3" key="1">
    <citation type="journal article" date="2019" name="Int. J. Syst. Evol. Microbiol.">
        <title>The Global Catalogue of Microorganisms (GCM) 10K type strain sequencing project: providing services to taxonomists for standard genome sequencing and annotation.</title>
        <authorList>
            <consortium name="The Broad Institute Genomics Platform"/>
            <consortium name="The Broad Institute Genome Sequencing Center for Infectious Disease"/>
            <person name="Wu L."/>
            <person name="Ma J."/>
        </authorList>
    </citation>
    <scope>NUCLEOTIDE SEQUENCE [LARGE SCALE GENOMIC DNA]</scope>
    <source>
        <strain evidence="3">JCM 3106</strain>
    </source>
</reference>
<comment type="caution">
    <text evidence="2">The sequence shown here is derived from an EMBL/GenBank/DDBJ whole genome shotgun (WGS) entry which is preliminary data.</text>
</comment>
<accession>A0ABP6L3G2</accession>
<keyword evidence="2" id="KW-0413">Isomerase</keyword>
<dbReference type="Pfam" id="PF01261">
    <property type="entry name" value="AP_endonuc_2"/>
    <property type="match status" value="1"/>
</dbReference>
<dbReference type="InterPro" id="IPR013022">
    <property type="entry name" value="Xyl_isomerase-like_TIM-brl"/>
</dbReference>
<dbReference type="Proteomes" id="UP001499930">
    <property type="component" value="Unassembled WGS sequence"/>
</dbReference>
<evidence type="ECO:0000313" key="3">
    <source>
        <dbReference type="Proteomes" id="UP001499930"/>
    </source>
</evidence>
<protein>
    <submittedName>
        <fullName evidence="2">Sugar phosphate isomerase/epimerase</fullName>
    </submittedName>
</protein>
<sequence>MRIAGAPISWGVCEVPGWGYQLDRARVLAEMRDLGLTATELGPEGFLPPSPTRCRALLAEYGLRAVGGFVPVVLHEDDHDPLPVVRAAMRAFADGDVDTVVLAASTGGESYDARPELDAAAWKTLMTNLRRILKSAKEFGRSVTLHPHVGTVVQDPGEVQRVLDGSPVQLCLDTGHLLAGGTDPAELVSRAAARIAHVHLKDVDAAMAERVRAGELPYGRAVKEGLYRPLGRGDVDVPAIVAGLTAAGYDGWYVLEQDVVIAPGDAADADPRENVAESLAYLNGLAGPGGGAGP</sequence>
<dbReference type="PANTHER" id="PTHR12110:SF41">
    <property type="entry name" value="INOSOSE DEHYDRATASE"/>
    <property type="match status" value="1"/>
</dbReference>
<dbReference type="InterPro" id="IPR050312">
    <property type="entry name" value="IolE/XylAMocC-like"/>
</dbReference>
<organism evidence="2 3">
    <name type="scientific">Streptosporangium longisporum</name>
    <dbReference type="NCBI Taxonomy" id="46187"/>
    <lineage>
        <taxon>Bacteria</taxon>
        <taxon>Bacillati</taxon>
        <taxon>Actinomycetota</taxon>
        <taxon>Actinomycetes</taxon>
        <taxon>Streptosporangiales</taxon>
        <taxon>Streptosporangiaceae</taxon>
        <taxon>Streptosporangium</taxon>
    </lineage>
</organism>
<dbReference type="SUPFAM" id="SSF51658">
    <property type="entry name" value="Xylose isomerase-like"/>
    <property type="match status" value="1"/>
</dbReference>